<dbReference type="Proteomes" id="UP001147731">
    <property type="component" value="Segment"/>
</dbReference>
<dbReference type="SUPFAM" id="SSF160459">
    <property type="entry name" value="BLRF2-like"/>
    <property type="match status" value="1"/>
</dbReference>
<dbReference type="KEGG" id="vg:80540391"/>
<evidence type="ECO:0000313" key="4">
    <source>
        <dbReference type="Proteomes" id="UP001147731"/>
    </source>
</evidence>
<feature type="region of interest" description="Disordered" evidence="2">
    <location>
        <begin position="105"/>
        <end position="134"/>
    </location>
</feature>
<dbReference type="EMBL" id="MH932584">
    <property type="protein sequence ID" value="QDQ69259.1"/>
    <property type="molecule type" value="Genomic_DNA"/>
</dbReference>
<dbReference type="InterPro" id="IPR008642">
    <property type="entry name" value="Herpes_BLRF2"/>
</dbReference>
<dbReference type="Gene3D" id="1.10.3390.10">
    <property type="entry name" value="YejL-like"/>
    <property type="match status" value="1"/>
</dbReference>
<name>A0A5B8G6L3_9GAMA</name>
<evidence type="ECO:0000256" key="2">
    <source>
        <dbReference type="SAM" id="MobiDB-lite"/>
    </source>
</evidence>
<dbReference type="RefSeq" id="YP_010801679.1">
    <property type="nucleotide sequence ID" value="NC_076967.1"/>
</dbReference>
<keyword evidence="4" id="KW-1185">Reference proteome</keyword>
<organism evidence="3 4">
    <name type="scientific">Colobine gammaherpesvirus 1</name>
    <dbReference type="NCBI Taxonomy" id="2597325"/>
    <lineage>
        <taxon>Viruses</taxon>
        <taxon>Duplodnaviria</taxon>
        <taxon>Heunggongvirae</taxon>
        <taxon>Peploviricota</taxon>
        <taxon>Herviviricetes</taxon>
        <taxon>Herpesvirales</taxon>
        <taxon>Orthoherpesviridae</taxon>
        <taxon>Gammaherpesvirinae</taxon>
        <taxon>Rhadinovirus</taxon>
        <taxon>Rhadinovirus colobinegamma1</taxon>
    </lineage>
</organism>
<evidence type="ECO:0000256" key="1">
    <source>
        <dbReference type="ARBA" id="ARBA00008922"/>
    </source>
</evidence>
<dbReference type="GeneID" id="80540391"/>
<reference evidence="3" key="1">
    <citation type="journal article" date="2019" name="Emerg. Infect. Dis.">
        <title>Novel Virus Related to Kaposi's Sarcoma-Associated Herpesvirus from Colobus Monkey.</title>
        <authorList>
            <person name="Dhingra A."/>
            <person name="Ganzenmueller T."/>
            <person name="Hage E."/>
            <person name="Suarez N.M."/>
            <person name="Matz-Rensing K."/>
            <person name="Widmer D."/>
            <person name="Pohlmann S."/>
            <person name="Davison A.J."/>
            <person name="Schulz T.F."/>
            <person name="Kaul A."/>
        </authorList>
    </citation>
    <scope>NUCLEOTIDE SEQUENCE</scope>
    <source>
        <strain evidence="3">Hannover</strain>
    </source>
</reference>
<proteinExistence type="inferred from homology"/>
<comment type="similarity">
    <text evidence="1">Belongs to the herpesviridae BLRF2 family.</text>
</comment>
<dbReference type="Pfam" id="PF05812">
    <property type="entry name" value="Herpes_BLRF2"/>
    <property type="match status" value="1"/>
</dbReference>
<sequence>MASSRRRQKPEATVEELTAQISQLSMENKQLRKALGAVADPADRPISRAEKEARLVATVSAMSAVASKKIEARVRTAVEKCVTAAQLEATLSNLHLRIDISTADASGAVTQEAQAAATNRRRRTASRNRRDAND</sequence>
<accession>A0A5B8G6L3</accession>
<protein>
    <submittedName>
        <fullName evidence="3">Virion protein G52</fullName>
    </submittedName>
</protein>
<evidence type="ECO:0000313" key="3">
    <source>
        <dbReference type="EMBL" id="QDQ69259.1"/>
    </source>
</evidence>
<gene>
    <name evidence="3" type="primary">ORF52</name>
</gene>